<keyword evidence="1" id="KW-0812">Transmembrane</keyword>
<evidence type="ECO:0008006" key="3">
    <source>
        <dbReference type="Google" id="ProtNLM"/>
    </source>
</evidence>
<evidence type="ECO:0000256" key="1">
    <source>
        <dbReference type="SAM" id="Phobius"/>
    </source>
</evidence>
<gene>
    <name evidence="2" type="ORF">S01H1_69903</name>
</gene>
<proteinExistence type="predicted"/>
<dbReference type="EMBL" id="BARS01046436">
    <property type="protein sequence ID" value="GAG29526.1"/>
    <property type="molecule type" value="Genomic_DNA"/>
</dbReference>
<feature type="non-terminal residue" evidence="2">
    <location>
        <position position="84"/>
    </location>
</feature>
<protein>
    <recommendedName>
        <fullName evidence="3">Cation/H+ exchanger domain-containing protein</fullName>
    </recommendedName>
</protein>
<feature type="transmembrane region" description="Helical" evidence="1">
    <location>
        <begin position="30"/>
        <end position="47"/>
    </location>
</feature>
<comment type="caution">
    <text evidence="2">The sequence shown here is derived from an EMBL/GenBank/DDBJ whole genome shotgun (WGS) entry which is preliminary data.</text>
</comment>
<accession>X0XXQ6</accession>
<feature type="transmembrane region" description="Helical" evidence="1">
    <location>
        <begin position="59"/>
        <end position="78"/>
    </location>
</feature>
<dbReference type="AlphaFoldDB" id="X0XXQ6"/>
<feature type="transmembrane region" description="Helical" evidence="1">
    <location>
        <begin position="6"/>
        <end position="25"/>
    </location>
</feature>
<keyword evidence="1" id="KW-0472">Membrane</keyword>
<name>X0XXQ6_9ZZZZ</name>
<reference evidence="2" key="1">
    <citation type="journal article" date="2014" name="Front. Microbiol.">
        <title>High frequency of phylogenetically diverse reductive dehalogenase-homologous genes in deep subseafloor sedimentary metagenomes.</title>
        <authorList>
            <person name="Kawai M."/>
            <person name="Futagami T."/>
            <person name="Toyoda A."/>
            <person name="Takaki Y."/>
            <person name="Nishi S."/>
            <person name="Hori S."/>
            <person name="Arai W."/>
            <person name="Tsubouchi T."/>
            <person name="Morono Y."/>
            <person name="Uchiyama I."/>
            <person name="Ito T."/>
            <person name="Fujiyama A."/>
            <person name="Inagaki F."/>
            <person name="Takami H."/>
        </authorList>
    </citation>
    <scope>NUCLEOTIDE SEQUENCE</scope>
    <source>
        <strain evidence="2">Expedition CK06-06</strain>
    </source>
</reference>
<keyword evidence="1" id="KW-1133">Transmembrane helix</keyword>
<evidence type="ECO:0000313" key="2">
    <source>
        <dbReference type="EMBL" id="GAG29526.1"/>
    </source>
</evidence>
<sequence length="84" mass="9300">MAAAGFELYIAVVFIIVGALLTRLAERYRFPYPIPLIILGLGLQFLIGRDALGEIPLEFLAQLTLASVLFYAGLTMNIRETRLS</sequence>
<organism evidence="2">
    <name type="scientific">marine sediment metagenome</name>
    <dbReference type="NCBI Taxonomy" id="412755"/>
    <lineage>
        <taxon>unclassified sequences</taxon>
        <taxon>metagenomes</taxon>
        <taxon>ecological metagenomes</taxon>
    </lineage>
</organism>